<reference evidence="1 2" key="1">
    <citation type="journal article" date="2022" name="New Phytol.">
        <title>Ecological generalism drives hyperdiversity of secondary metabolite gene clusters in xylarialean endophytes.</title>
        <authorList>
            <person name="Franco M.E.E."/>
            <person name="Wisecaver J.H."/>
            <person name="Arnold A.E."/>
            <person name="Ju Y.M."/>
            <person name="Slot J.C."/>
            <person name="Ahrendt S."/>
            <person name="Moore L.P."/>
            <person name="Eastman K.E."/>
            <person name="Scott K."/>
            <person name="Konkel Z."/>
            <person name="Mondo S.J."/>
            <person name="Kuo A."/>
            <person name="Hayes R.D."/>
            <person name="Haridas S."/>
            <person name="Andreopoulos B."/>
            <person name="Riley R."/>
            <person name="LaButti K."/>
            <person name="Pangilinan J."/>
            <person name="Lipzen A."/>
            <person name="Amirebrahimi M."/>
            <person name="Yan J."/>
            <person name="Adam C."/>
            <person name="Keymanesh K."/>
            <person name="Ng V."/>
            <person name="Louie K."/>
            <person name="Northen T."/>
            <person name="Drula E."/>
            <person name="Henrissat B."/>
            <person name="Hsieh H.M."/>
            <person name="Youens-Clark K."/>
            <person name="Lutzoni F."/>
            <person name="Miadlikowska J."/>
            <person name="Eastwood D.C."/>
            <person name="Hamelin R.C."/>
            <person name="Grigoriev I.V."/>
            <person name="U'Ren J.M."/>
        </authorList>
    </citation>
    <scope>NUCLEOTIDE SEQUENCE [LARGE SCALE GENOMIC DNA]</scope>
    <source>
        <strain evidence="1 2">ER1909</strain>
    </source>
</reference>
<sequence>MSLQPTLPNNQQQCSNYSPDSVTTCKEKRTYTCFYLLAIAISLLVASLVLAIWWSIYYDDISSGFAMGSYMVGLLGIVVAVANMHRPHCRCWIRRG</sequence>
<proteinExistence type="predicted"/>
<organism evidence="1 2">
    <name type="scientific">Hypoxylon rubiginosum</name>
    <dbReference type="NCBI Taxonomy" id="110542"/>
    <lineage>
        <taxon>Eukaryota</taxon>
        <taxon>Fungi</taxon>
        <taxon>Dikarya</taxon>
        <taxon>Ascomycota</taxon>
        <taxon>Pezizomycotina</taxon>
        <taxon>Sordariomycetes</taxon>
        <taxon>Xylariomycetidae</taxon>
        <taxon>Xylariales</taxon>
        <taxon>Hypoxylaceae</taxon>
        <taxon>Hypoxylon</taxon>
    </lineage>
</organism>
<evidence type="ECO:0000313" key="1">
    <source>
        <dbReference type="EMBL" id="KAI6090377.1"/>
    </source>
</evidence>
<comment type="caution">
    <text evidence="1">The sequence shown here is derived from an EMBL/GenBank/DDBJ whole genome shotgun (WGS) entry which is preliminary data.</text>
</comment>
<dbReference type="EMBL" id="MU394291">
    <property type="protein sequence ID" value="KAI6090377.1"/>
    <property type="molecule type" value="Genomic_DNA"/>
</dbReference>
<protein>
    <submittedName>
        <fullName evidence="1">Uncharacterized protein</fullName>
    </submittedName>
</protein>
<accession>A0ACC0DC91</accession>
<dbReference type="Proteomes" id="UP001497680">
    <property type="component" value="Unassembled WGS sequence"/>
</dbReference>
<evidence type="ECO:0000313" key="2">
    <source>
        <dbReference type="Proteomes" id="UP001497680"/>
    </source>
</evidence>
<name>A0ACC0DC91_9PEZI</name>
<gene>
    <name evidence="1" type="ORF">F4821DRAFT_229177</name>
</gene>
<keyword evidence="2" id="KW-1185">Reference proteome</keyword>